<evidence type="ECO:0000313" key="2">
    <source>
        <dbReference type="Proteomes" id="UP000007431"/>
    </source>
</evidence>
<dbReference type="KEGG" id="scm:SCHCO_02620577"/>
<gene>
    <name evidence="1" type="ORF">SCHCODRAFT_114954</name>
</gene>
<accession>D8QM86</accession>
<reference evidence="1 2" key="1">
    <citation type="journal article" date="2010" name="Nat. Biotechnol.">
        <title>Genome sequence of the model mushroom Schizophyllum commune.</title>
        <authorList>
            <person name="Ohm R.A."/>
            <person name="de Jong J.F."/>
            <person name="Lugones L.G."/>
            <person name="Aerts A."/>
            <person name="Kothe E."/>
            <person name="Stajich J.E."/>
            <person name="de Vries R.P."/>
            <person name="Record E."/>
            <person name="Levasseur A."/>
            <person name="Baker S.E."/>
            <person name="Bartholomew K.A."/>
            <person name="Coutinho P.M."/>
            <person name="Erdmann S."/>
            <person name="Fowler T.J."/>
            <person name="Gathman A.C."/>
            <person name="Lombard V."/>
            <person name="Henrissat B."/>
            <person name="Knabe N."/>
            <person name="Kuees U."/>
            <person name="Lilly W.W."/>
            <person name="Lindquist E."/>
            <person name="Lucas S."/>
            <person name="Magnuson J.K."/>
            <person name="Piumi F."/>
            <person name="Raudaskoski M."/>
            <person name="Salamov A."/>
            <person name="Schmutz J."/>
            <person name="Schwarze F.W.M.R."/>
            <person name="vanKuyk P.A."/>
            <person name="Horton J.S."/>
            <person name="Grigoriev I.V."/>
            <person name="Woesten H.A.B."/>
        </authorList>
    </citation>
    <scope>NUCLEOTIDE SEQUENCE [LARGE SCALE GENOMIC DNA]</scope>
    <source>
        <strain evidence="2">H4-8 / FGSC 9210</strain>
    </source>
</reference>
<name>D8QM86_SCHCM</name>
<dbReference type="Proteomes" id="UP000007431">
    <property type="component" value="Unassembled WGS sequence"/>
</dbReference>
<feature type="non-terminal residue" evidence="1">
    <location>
        <position position="499"/>
    </location>
</feature>
<dbReference type="SUPFAM" id="SSF52047">
    <property type="entry name" value="RNI-like"/>
    <property type="match status" value="1"/>
</dbReference>
<dbReference type="VEuPathDB" id="FungiDB:SCHCODRAFT_02620577"/>
<dbReference type="RefSeq" id="XP_003025923.1">
    <property type="nucleotide sequence ID" value="XM_003025877.1"/>
</dbReference>
<protein>
    <submittedName>
        <fullName evidence="1">Uncharacterized protein</fullName>
    </submittedName>
</protein>
<organism evidence="2">
    <name type="scientific">Schizophyllum commune (strain H4-8 / FGSC 9210)</name>
    <name type="common">Split gill fungus</name>
    <dbReference type="NCBI Taxonomy" id="578458"/>
    <lineage>
        <taxon>Eukaryota</taxon>
        <taxon>Fungi</taxon>
        <taxon>Dikarya</taxon>
        <taxon>Basidiomycota</taxon>
        <taxon>Agaricomycotina</taxon>
        <taxon>Agaricomycetes</taxon>
        <taxon>Agaricomycetidae</taxon>
        <taxon>Agaricales</taxon>
        <taxon>Schizophyllaceae</taxon>
        <taxon>Schizophyllum</taxon>
    </lineage>
</organism>
<dbReference type="OrthoDB" id="3065285at2759"/>
<dbReference type="EMBL" id="GL377321">
    <property type="protein sequence ID" value="EFI91020.1"/>
    <property type="molecule type" value="Genomic_DNA"/>
</dbReference>
<dbReference type="HOGENOM" id="CLU_018544_13_1_1"/>
<keyword evidence="2" id="KW-1185">Reference proteome</keyword>
<dbReference type="InParanoid" id="D8QM86"/>
<evidence type="ECO:0000313" key="1">
    <source>
        <dbReference type="EMBL" id="EFI91020.1"/>
    </source>
</evidence>
<proteinExistence type="predicted"/>
<dbReference type="Gene3D" id="3.80.10.10">
    <property type="entry name" value="Ribonuclease Inhibitor"/>
    <property type="match status" value="1"/>
</dbReference>
<sequence length="499" mass="55536">MLERISTLLHSAAALASKSMLREGVAPSPLEREPIDESSLLLDIELKRIEAEIARLSAVRDQLVDQLAVNRSLVAPVRRLPRELLAEIFVQFFQEEEAFLTDPKNSRYPTEEISRYVAPVSYTWWTVARSTPVLWSNIALDSSASRMRRHFDTCLALSGTHGLDIYSHKSYSVAEVGSQLAQLAPATTRWRTLWLPHRLLSELGLSFGNFQSLEVVACNCSGRRSDARMQLEVLSHAARIRRMHLQDFESHGLQLPPCALTRLSLSGSSGSFKLVVPLVRQCNASIQHLSVSYGNDLVISPGPVGVVHVPQLISVDLSKHAHQVLPFLDAPKLDDLTLRRCADGKGNPFESLCAYLFRTTSPGKCPRRLSFLDFQRVHGISASLAFITRTLNASLERLDDLRELCVVFNAGLYYLSDGALARLGCAEDRAPLLPSLTDLTLRIGAESSWIQPIARRQLREMVQWRATTRTICGRTVAAIKRFDTDIDLSEDADSGQRSA</sequence>
<dbReference type="GeneID" id="9588392"/>
<dbReference type="InterPro" id="IPR032675">
    <property type="entry name" value="LRR_dom_sf"/>
</dbReference>
<dbReference type="AlphaFoldDB" id="D8QM86"/>